<name>A0ABS9E0P6_9PROT</name>
<evidence type="ECO:0000256" key="1">
    <source>
        <dbReference type="SAM" id="SignalP"/>
    </source>
</evidence>
<feature type="signal peptide" evidence="1">
    <location>
        <begin position="1"/>
        <end position="23"/>
    </location>
</feature>
<evidence type="ECO:0000313" key="2">
    <source>
        <dbReference type="EMBL" id="MCF3948591.1"/>
    </source>
</evidence>
<dbReference type="Gene3D" id="3.40.190.10">
    <property type="entry name" value="Periplasmic binding protein-like II"/>
    <property type="match status" value="1"/>
</dbReference>
<reference evidence="2 3" key="1">
    <citation type="submission" date="2022-01" db="EMBL/GenBank/DDBJ databases">
        <authorList>
            <person name="Won M."/>
            <person name="Kim S.-J."/>
            <person name="Kwon S.-W."/>
        </authorList>
    </citation>
    <scope>NUCLEOTIDE SEQUENCE [LARGE SCALE GENOMIC DNA]</scope>
    <source>
        <strain evidence="2 3">KCTC 23505</strain>
    </source>
</reference>
<proteinExistence type="predicted"/>
<keyword evidence="3" id="KW-1185">Reference proteome</keyword>
<keyword evidence="1" id="KW-0732">Signal</keyword>
<evidence type="ECO:0000313" key="3">
    <source>
        <dbReference type="Proteomes" id="UP001521209"/>
    </source>
</evidence>
<comment type="caution">
    <text evidence="2">The sequence shown here is derived from an EMBL/GenBank/DDBJ whole genome shotgun (WGS) entry which is preliminary data.</text>
</comment>
<gene>
    <name evidence="2" type="ORF">L2A60_18165</name>
</gene>
<dbReference type="EMBL" id="JAKGBZ010000062">
    <property type="protein sequence ID" value="MCF3948591.1"/>
    <property type="molecule type" value="Genomic_DNA"/>
</dbReference>
<dbReference type="RefSeq" id="WP_235705890.1">
    <property type="nucleotide sequence ID" value="NZ_JAKGBZ010000062.1"/>
</dbReference>
<feature type="chain" id="PRO_5045561564" evidence="1">
    <location>
        <begin position="24"/>
        <end position="63"/>
    </location>
</feature>
<sequence>MAKSMVPGLVVAMSIAGIHASRAATPIYVYGPGGPTPAMAEAAQQFSAAHHVKVIVVAGPTPK</sequence>
<dbReference type="Proteomes" id="UP001521209">
    <property type="component" value="Unassembled WGS sequence"/>
</dbReference>
<organism evidence="2 3">
    <name type="scientific">Acidiphilium iwatense</name>
    <dbReference type="NCBI Taxonomy" id="768198"/>
    <lineage>
        <taxon>Bacteria</taxon>
        <taxon>Pseudomonadati</taxon>
        <taxon>Pseudomonadota</taxon>
        <taxon>Alphaproteobacteria</taxon>
        <taxon>Acetobacterales</taxon>
        <taxon>Acidocellaceae</taxon>
        <taxon>Acidiphilium</taxon>
    </lineage>
</organism>
<accession>A0ABS9E0P6</accession>
<protein>
    <submittedName>
        <fullName evidence="2">Uncharacterized protein</fullName>
    </submittedName>
</protein>